<dbReference type="Gramene" id="TVU13317">
    <property type="protein sequence ID" value="TVU13317"/>
    <property type="gene ID" value="EJB05_40365"/>
</dbReference>
<comment type="caution">
    <text evidence="2">The sequence shown here is derived from an EMBL/GenBank/DDBJ whole genome shotgun (WGS) entry which is preliminary data.</text>
</comment>
<proteinExistence type="predicted"/>
<dbReference type="Proteomes" id="UP000324897">
    <property type="component" value="Unassembled WGS sequence"/>
</dbReference>
<dbReference type="EMBL" id="RWGY01000034">
    <property type="protein sequence ID" value="TVU13317.1"/>
    <property type="molecule type" value="Genomic_DNA"/>
</dbReference>
<name>A0A5J9TPZ2_9POAL</name>
<evidence type="ECO:0000256" key="1">
    <source>
        <dbReference type="SAM" id="MobiDB-lite"/>
    </source>
</evidence>
<evidence type="ECO:0000313" key="3">
    <source>
        <dbReference type="Proteomes" id="UP000324897"/>
    </source>
</evidence>
<evidence type="ECO:0000313" key="2">
    <source>
        <dbReference type="EMBL" id="TVU13317.1"/>
    </source>
</evidence>
<accession>A0A5J9TPZ2</accession>
<gene>
    <name evidence="2" type="ORF">EJB05_40365</name>
</gene>
<sequence length="238" mass="26013">MSDGDKMVGRRTLPSWLVPAGCFLLHREESGDGKAEPILMGRHPLDGGGAGSQSDEFDLLLLAVSQISSQKNSSQRLAAVRWIGFLLKLPRGAATTSAILSRTSNDKSMKLGGSGRRRRVPAGKPGGEKEVEEDSQGRFCPIHSEYMKNTAKSARPNTSFQRTAKTPVIGKHQLPMARYSYFCSGRTGPPTMHTGYLTGGDMIRKQEPMAYLDHGKISSAKIDDQNLRDMMIAYAEIN</sequence>
<feature type="region of interest" description="Disordered" evidence="1">
    <location>
        <begin position="100"/>
        <end position="135"/>
    </location>
</feature>
<dbReference type="AlphaFoldDB" id="A0A5J9TPZ2"/>
<reference evidence="2 3" key="1">
    <citation type="journal article" date="2019" name="Sci. Rep.">
        <title>A high-quality genome of Eragrostis curvula grass provides insights into Poaceae evolution and supports new strategies to enhance forage quality.</title>
        <authorList>
            <person name="Carballo J."/>
            <person name="Santos B.A.C.M."/>
            <person name="Zappacosta D."/>
            <person name="Garbus I."/>
            <person name="Selva J.P."/>
            <person name="Gallo C.A."/>
            <person name="Diaz A."/>
            <person name="Albertini E."/>
            <person name="Caccamo M."/>
            <person name="Echenique V."/>
        </authorList>
    </citation>
    <scope>NUCLEOTIDE SEQUENCE [LARGE SCALE GENOMIC DNA]</scope>
    <source>
        <strain evidence="3">cv. Victoria</strain>
        <tissue evidence="2">Leaf</tissue>
    </source>
</reference>
<organism evidence="2 3">
    <name type="scientific">Eragrostis curvula</name>
    <name type="common">weeping love grass</name>
    <dbReference type="NCBI Taxonomy" id="38414"/>
    <lineage>
        <taxon>Eukaryota</taxon>
        <taxon>Viridiplantae</taxon>
        <taxon>Streptophyta</taxon>
        <taxon>Embryophyta</taxon>
        <taxon>Tracheophyta</taxon>
        <taxon>Spermatophyta</taxon>
        <taxon>Magnoliopsida</taxon>
        <taxon>Liliopsida</taxon>
        <taxon>Poales</taxon>
        <taxon>Poaceae</taxon>
        <taxon>PACMAD clade</taxon>
        <taxon>Chloridoideae</taxon>
        <taxon>Eragrostideae</taxon>
        <taxon>Eragrostidinae</taxon>
        <taxon>Eragrostis</taxon>
    </lineage>
</organism>
<protein>
    <submittedName>
        <fullName evidence="2">Uncharacterized protein</fullName>
    </submittedName>
</protein>
<keyword evidence="3" id="KW-1185">Reference proteome</keyword>